<dbReference type="Gene3D" id="3.40.50.300">
    <property type="entry name" value="P-loop containing nucleotide triphosphate hydrolases"/>
    <property type="match status" value="1"/>
</dbReference>
<comment type="similarity">
    <text evidence="1">Belongs to the helicase family.</text>
</comment>
<evidence type="ECO:0000313" key="3">
    <source>
        <dbReference type="Proteomes" id="UP000504618"/>
    </source>
</evidence>
<evidence type="ECO:0000259" key="2">
    <source>
        <dbReference type="Pfam" id="PF05970"/>
    </source>
</evidence>
<dbReference type="PANTHER" id="PTHR10492:SF57">
    <property type="entry name" value="ATP-DEPENDENT DNA HELICASE"/>
    <property type="match status" value="1"/>
</dbReference>
<dbReference type="Pfam" id="PF05970">
    <property type="entry name" value="PIF1"/>
    <property type="match status" value="1"/>
</dbReference>
<keyword evidence="1" id="KW-0234">DNA repair</keyword>
<dbReference type="GO" id="GO:0006281">
    <property type="term" value="P:DNA repair"/>
    <property type="evidence" value="ECO:0007669"/>
    <property type="project" value="UniProtKB-KW"/>
</dbReference>
<dbReference type="InterPro" id="IPR010285">
    <property type="entry name" value="DNA_helicase_pif1-like_DEAD"/>
</dbReference>
<dbReference type="GO" id="GO:0000723">
    <property type="term" value="P:telomere maintenance"/>
    <property type="evidence" value="ECO:0007669"/>
    <property type="project" value="InterPro"/>
</dbReference>
<dbReference type="SUPFAM" id="SSF52540">
    <property type="entry name" value="P-loop containing nucleoside triphosphate hydrolases"/>
    <property type="match status" value="1"/>
</dbReference>
<comment type="cofactor">
    <cofactor evidence="1">
        <name>Mg(2+)</name>
        <dbReference type="ChEBI" id="CHEBI:18420"/>
    </cofactor>
</comment>
<dbReference type="EC" id="5.6.2.3" evidence="1"/>
<dbReference type="OrthoDB" id="10053386at2759"/>
<dbReference type="GO" id="GO:0005524">
    <property type="term" value="F:ATP binding"/>
    <property type="evidence" value="ECO:0007669"/>
    <property type="project" value="UniProtKB-KW"/>
</dbReference>
<keyword evidence="3" id="KW-1185">Reference proteome</keyword>
<name>A0A6J1Q563_9HYME</name>
<accession>A0A6J1Q563</accession>
<keyword evidence="1" id="KW-0547">Nucleotide-binding</keyword>
<dbReference type="GO" id="GO:0043139">
    <property type="term" value="F:5'-3' DNA helicase activity"/>
    <property type="evidence" value="ECO:0007669"/>
    <property type="project" value="UniProtKB-EC"/>
</dbReference>
<dbReference type="GeneID" id="112457805"/>
<gene>
    <name evidence="4" type="primary">LOC112457805</name>
</gene>
<reference evidence="4" key="1">
    <citation type="submission" date="2025-08" db="UniProtKB">
        <authorList>
            <consortium name="RefSeq"/>
        </authorList>
    </citation>
    <scope>IDENTIFICATION</scope>
    <source>
        <tissue evidence="4">Whole body</tissue>
    </source>
</reference>
<dbReference type="PANTHER" id="PTHR10492">
    <property type="match status" value="1"/>
</dbReference>
<dbReference type="RefSeq" id="XP_024876808.1">
    <property type="nucleotide sequence ID" value="XM_025021040.1"/>
</dbReference>
<comment type="catalytic activity">
    <reaction evidence="1">
        <text>ATP + H2O = ADP + phosphate + H(+)</text>
        <dbReference type="Rhea" id="RHEA:13065"/>
        <dbReference type="ChEBI" id="CHEBI:15377"/>
        <dbReference type="ChEBI" id="CHEBI:15378"/>
        <dbReference type="ChEBI" id="CHEBI:30616"/>
        <dbReference type="ChEBI" id="CHEBI:43474"/>
        <dbReference type="ChEBI" id="CHEBI:456216"/>
        <dbReference type="EC" id="5.6.2.3"/>
    </reaction>
</comment>
<dbReference type="InterPro" id="IPR027417">
    <property type="entry name" value="P-loop_NTPase"/>
</dbReference>
<dbReference type="Proteomes" id="UP000504618">
    <property type="component" value="Unplaced"/>
</dbReference>
<dbReference type="GO" id="GO:0006310">
    <property type="term" value="P:DNA recombination"/>
    <property type="evidence" value="ECO:0007669"/>
    <property type="project" value="UniProtKB-KW"/>
</dbReference>
<dbReference type="GO" id="GO:0016787">
    <property type="term" value="F:hydrolase activity"/>
    <property type="evidence" value="ECO:0007669"/>
    <property type="project" value="UniProtKB-KW"/>
</dbReference>
<proteinExistence type="inferred from homology"/>
<sequence length="289" mass="32917">MIEDYVHRNMDNPKNIAMNCIDEIMRNNGISCVNFKLPKPKPVKITKIEYDLDKERSRGEDLLLTLNAEQKHVYDLVMRAIENKNEVKRLFFIDGFAGSGKTYLFNTLLSIIRGRKEVVLPCASTGIAATLLKGERTYHSLFKLTIPIDETTKSNIRGNTQEARELISAKLIIWDEVSMTVGQALTAVDKLLRDLMRNTKPFGAKVILFAGDFRQNLPVVAHANRTAIIESTVKHNPIWKKVIQIKLKENMRTGEEREFGNWLMELGEGNLTNTDGLQQDTIEIPDEFL</sequence>
<keyword evidence="1" id="KW-0227">DNA damage</keyword>
<feature type="domain" description="DNA helicase Pif1-like DEAD-box helicase" evidence="2">
    <location>
        <begin position="66"/>
        <end position="274"/>
    </location>
</feature>
<feature type="non-terminal residue" evidence="4">
    <location>
        <position position="289"/>
    </location>
</feature>
<protein>
    <recommendedName>
        <fullName evidence="1">ATP-dependent DNA helicase</fullName>
        <ecNumber evidence="1">5.6.2.3</ecNumber>
    </recommendedName>
</protein>
<keyword evidence="1" id="KW-0378">Hydrolase</keyword>
<evidence type="ECO:0000313" key="4">
    <source>
        <dbReference type="RefSeq" id="XP_024876808.1"/>
    </source>
</evidence>
<evidence type="ECO:0000256" key="1">
    <source>
        <dbReference type="RuleBase" id="RU363044"/>
    </source>
</evidence>
<organism evidence="3 4">
    <name type="scientific">Temnothorax curvispinosus</name>
    <dbReference type="NCBI Taxonomy" id="300111"/>
    <lineage>
        <taxon>Eukaryota</taxon>
        <taxon>Metazoa</taxon>
        <taxon>Ecdysozoa</taxon>
        <taxon>Arthropoda</taxon>
        <taxon>Hexapoda</taxon>
        <taxon>Insecta</taxon>
        <taxon>Pterygota</taxon>
        <taxon>Neoptera</taxon>
        <taxon>Endopterygota</taxon>
        <taxon>Hymenoptera</taxon>
        <taxon>Apocrita</taxon>
        <taxon>Aculeata</taxon>
        <taxon>Formicoidea</taxon>
        <taxon>Formicidae</taxon>
        <taxon>Myrmicinae</taxon>
        <taxon>Temnothorax</taxon>
    </lineage>
</organism>
<dbReference type="AlphaFoldDB" id="A0A6J1Q563"/>
<keyword evidence="1" id="KW-0347">Helicase</keyword>
<keyword evidence="1" id="KW-0233">DNA recombination</keyword>
<keyword evidence="1" id="KW-0067">ATP-binding</keyword>